<proteinExistence type="predicted"/>
<evidence type="ECO:0000313" key="3">
    <source>
        <dbReference type="EMBL" id="SFR58739.1"/>
    </source>
</evidence>
<dbReference type="OrthoDB" id="7626141at2"/>
<reference evidence="4" key="1">
    <citation type="submission" date="2016-10" db="EMBL/GenBank/DDBJ databases">
        <authorList>
            <person name="Varghese N."/>
            <person name="Submissions S."/>
        </authorList>
    </citation>
    <scope>NUCLEOTIDE SEQUENCE [LARGE SCALE GENOMIC DNA]</scope>
    <source>
        <strain evidence="4">DSM 26879</strain>
    </source>
</reference>
<organism evidence="3 4">
    <name type="scientific">Yoonia tamlensis</name>
    <dbReference type="NCBI Taxonomy" id="390270"/>
    <lineage>
        <taxon>Bacteria</taxon>
        <taxon>Pseudomonadati</taxon>
        <taxon>Pseudomonadota</taxon>
        <taxon>Alphaproteobacteria</taxon>
        <taxon>Rhodobacterales</taxon>
        <taxon>Paracoccaceae</taxon>
        <taxon>Yoonia</taxon>
    </lineage>
</organism>
<keyword evidence="1" id="KW-0175">Coiled coil</keyword>
<dbReference type="GO" id="GO:0015562">
    <property type="term" value="F:efflux transmembrane transporter activity"/>
    <property type="evidence" value="ECO:0007669"/>
    <property type="project" value="TreeGrafter"/>
</dbReference>
<keyword evidence="4" id="KW-1185">Reference proteome</keyword>
<dbReference type="Gene3D" id="1.10.287.470">
    <property type="entry name" value="Helix hairpin bin"/>
    <property type="match status" value="1"/>
</dbReference>
<evidence type="ECO:0000313" key="4">
    <source>
        <dbReference type="Proteomes" id="UP000199478"/>
    </source>
</evidence>
<dbReference type="Gene3D" id="2.40.30.170">
    <property type="match status" value="1"/>
</dbReference>
<gene>
    <name evidence="3" type="ORF">SAMN04488005_3054</name>
</gene>
<dbReference type="STRING" id="390270.SAMN04488005_3054"/>
<dbReference type="GO" id="GO:1990281">
    <property type="term" value="C:efflux pump complex"/>
    <property type="evidence" value="ECO:0007669"/>
    <property type="project" value="TreeGrafter"/>
</dbReference>
<name>A0A1I6HWD7_9RHOB</name>
<dbReference type="AlphaFoldDB" id="A0A1I6HWD7"/>
<dbReference type="PANTHER" id="PTHR30469">
    <property type="entry name" value="MULTIDRUG RESISTANCE PROTEIN MDTA"/>
    <property type="match status" value="1"/>
</dbReference>
<evidence type="ECO:0000256" key="1">
    <source>
        <dbReference type="SAM" id="Coils"/>
    </source>
</evidence>
<dbReference type="InterPro" id="IPR058625">
    <property type="entry name" value="MdtA-like_BSH"/>
</dbReference>
<evidence type="ECO:0000259" key="2">
    <source>
        <dbReference type="Pfam" id="PF25917"/>
    </source>
</evidence>
<dbReference type="EMBL" id="FOYP01000003">
    <property type="protein sequence ID" value="SFR58739.1"/>
    <property type="molecule type" value="Genomic_DNA"/>
</dbReference>
<dbReference type="Gene3D" id="2.40.50.100">
    <property type="match status" value="1"/>
</dbReference>
<sequence>MRFLRRSLTGVFLLAVTLAVLVWAGSLINGAVQAKLGQEPRSFPQRERVLAVNVATLTPQVITPEMTAFGELLSRRRLDLRSATGGTVQEVSDALIEGGTVTQGQLLLRIDPTDAQAALSRVRADLQDADAELRDAQRALILAQDELTAAEAQSTLRDQALTRAQDLATRGVGTAAAVETAEFTASSAQAAVLTRRQALASAQARIDQATTALARQQINLSEAERDLADTEIYAPFDGQLSNVTVSLGGRVTANELFAQLVDPTQLEVSFRVSTSQYTRLLDARGQLVSAPLQVALDVAGLDLTAAGQITRESAAVASGQTGRLLFADLDSAVGFRAGDFVTVRIDEPALENVALVPATAVAADETVLLIGDDNRLSVGQVDLLRRQGDDVIVAPGAYAGQVIVAERSPLLGAGIKVDPIAPAGAAPVAAAAPEMVKLDPERRARLVTFVTEGRMPDEVKARILGQLEQEEIPAETVARLESRMGS</sequence>
<dbReference type="PANTHER" id="PTHR30469:SF15">
    <property type="entry name" value="HLYD FAMILY OF SECRETION PROTEINS"/>
    <property type="match status" value="1"/>
</dbReference>
<dbReference type="RefSeq" id="WP_090201640.1">
    <property type="nucleotide sequence ID" value="NZ_FOYP01000003.1"/>
</dbReference>
<protein>
    <submittedName>
        <fullName evidence="3">RND family efflux transporter, MFP subunit</fullName>
    </submittedName>
</protein>
<dbReference type="Proteomes" id="UP000199478">
    <property type="component" value="Unassembled WGS sequence"/>
</dbReference>
<accession>A0A1I6HWD7</accession>
<feature type="domain" description="Multidrug resistance protein MdtA-like barrel-sandwich hybrid" evidence="2">
    <location>
        <begin position="94"/>
        <end position="256"/>
    </location>
</feature>
<dbReference type="Pfam" id="PF25917">
    <property type="entry name" value="BSH_RND"/>
    <property type="match status" value="1"/>
</dbReference>
<feature type="coiled-coil region" evidence="1">
    <location>
        <begin position="119"/>
        <end position="153"/>
    </location>
</feature>
<dbReference type="SUPFAM" id="SSF111369">
    <property type="entry name" value="HlyD-like secretion proteins"/>
    <property type="match status" value="1"/>
</dbReference>
<feature type="coiled-coil region" evidence="1">
    <location>
        <begin position="199"/>
        <end position="226"/>
    </location>
</feature>
<dbReference type="Gene3D" id="2.40.420.20">
    <property type="match status" value="1"/>
</dbReference>